<dbReference type="InterPro" id="IPR004089">
    <property type="entry name" value="MCPsignal_dom"/>
</dbReference>
<evidence type="ECO:0000259" key="3">
    <source>
        <dbReference type="PROSITE" id="PS50111"/>
    </source>
</evidence>
<accession>A0A1S8MR39</accession>
<reference evidence="4 5" key="1">
    <citation type="submission" date="2016-05" db="EMBL/GenBank/DDBJ databases">
        <title>Microbial solvent formation.</title>
        <authorList>
            <person name="Poehlein A."/>
            <person name="Montoya Solano J.D."/>
            <person name="Flitsch S."/>
            <person name="Krabben P."/>
            <person name="Duerre P."/>
            <person name="Daniel R."/>
        </authorList>
    </citation>
    <scope>NUCLEOTIDE SEQUENCE [LARGE SCALE GENOMIC DNA]</scope>
    <source>
        <strain evidence="4 5">L1-8</strain>
    </source>
</reference>
<dbReference type="EMBL" id="LZYZ01000009">
    <property type="protein sequence ID" value="OOM06645.1"/>
    <property type="molecule type" value="Genomic_DNA"/>
</dbReference>
<name>A0A1S8MR39_CLOSA</name>
<evidence type="ECO:0000313" key="4">
    <source>
        <dbReference type="EMBL" id="OOM06645.1"/>
    </source>
</evidence>
<dbReference type="Gene3D" id="1.10.287.950">
    <property type="entry name" value="Methyl-accepting chemotaxis protein"/>
    <property type="match status" value="1"/>
</dbReference>
<comment type="caution">
    <text evidence="4">The sequence shown here is derived from an EMBL/GenBank/DDBJ whole genome shotgun (WGS) entry which is preliminary data.</text>
</comment>
<proteinExistence type="predicted"/>
<dbReference type="PROSITE" id="PS50111">
    <property type="entry name" value="CHEMOTAXIS_TRANSDUC_2"/>
    <property type="match status" value="1"/>
</dbReference>
<feature type="domain" description="Methyl-accepting transducer" evidence="3">
    <location>
        <begin position="131"/>
        <end position="277"/>
    </location>
</feature>
<evidence type="ECO:0000313" key="5">
    <source>
        <dbReference type="Proteomes" id="UP000191154"/>
    </source>
</evidence>
<dbReference type="STRING" id="169679.CSACC_10300"/>
<dbReference type="Proteomes" id="UP000191154">
    <property type="component" value="Unassembled WGS sequence"/>
</dbReference>
<sequence length="277" mass="30174">MLNKLCENDEINIIYNAVSYMEAIFEGEISYAITDREKYLYVKCCDDLILNAKKGNRIPEDGAVIAAMRSEKTIIKIVPEYVYGKEFKSFAIPIKDGDNVVGVFVVGKSLSKKNAVTKITKTLIESLDQISSGISEVSDGVQDLANMNEEVLKDTNQANETAKDTDEVVQFIKSISSQTNMLGLNAAIEAARAGEAGRGFNVVAQEIRKLSNSSSESIKKIESVIRDISTSITNINDKFDSANVISQSQSAALQQITASIIELNATSKVLGELADKL</sequence>
<dbReference type="RefSeq" id="WP_077867072.1">
    <property type="nucleotide sequence ID" value="NZ_LZYZ01000009.1"/>
</dbReference>
<dbReference type="GO" id="GO:0007165">
    <property type="term" value="P:signal transduction"/>
    <property type="evidence" value="ECO:0007669"/>
    <property type="project" value="UniProtKB-KW"/>
</dbReference>
<protein>
    <submittedName>
        <fullName evidence="4">Putative sensory transducer protein YfmS</fullName>
    </submittedName>
</protein>
<dbReference type="InterPro" id="IPR029151">
    <property type="entry name" value="Sensor-like_sf"/>
</dbReference>
<dbReference type="GO" id="GO:0016020">
    <property type="term" value="C:membrane"/>
    <property type="evidence" value="ECO:0007669"/>
    <property type="project" value="InterPro"/>
</dbReference>
<dbReference type="SUPFAM" id="SSF103190">
    <property type="entry name" value="Sensory domain-like"/>
    <property type="match status" value="1"/>
</dbReference>
<gene>
    <name evidence="4" type="primary">yfmS_4</name>
    <name evidence="4" type="ORF">CLOSAC_40730</name>
</gene>
<keyword evidence="1 2" id="KW-0807">Transducer</keyword>
<evidence type="ECO:0000256" key="1">
    <source>
        <dbReference type="ARBA" id="ARBA00023224"/>
    </source>
</evidence>
<dbReference type="SUPFAM" id="SSF58104">
    <property type="entry name" value="Methyl-accepting chemotaxis protein (MCP) signaling domain"/>
    <property type="match status" value="1"/>
</dbReference>
<evidence type="ECO:0000256" key="2">
    <source>
        <dbReference type="PROSITE-ProRule" id="PRU00284"/>
    </source>
</evidence>
<organism evidence="4 5">
    <name type="scientific">Clostridium saccharobutylicum</name>
    <dbReference type="NCBI Taxonomy" id="169679"/>
    <lineage>
        <taxon>Bacteria</taxon>
        <taxon>Bacillati</taxon>
        <taxon>Bacillota</taxon>
        <taxon>Clostridia</taxon>
        <taxon>Eubacteriales</taxon>
        <taxon>Clostridiaceae</taxon>
        <taxon>Clostridium</taxon>
    </lineage>
</organism>
<dbReference type="Pfam" id="PF00015">
    <property type="entry name" value="MCPsignal"/>
    <property type="match status" value="1"/>
</dbReference>
<dbReference type="PANTHER" id="PTHR32089">
    <property type="entry name" value="METHYL-ACCEPTING CHEMOTAXIS PROTEIN MCPB"/>
    <property type="match status" value="1"/>
</dbReference>
<dbReference type="AlphaFoldDB" id="A0A1S8MR39"/>
<dbReference type="SMART" id="SM00283">
    <property type="entry name" value="MA"/>
    <property type="match status" value="1"/>
</dbReference>
<dbReference type="PANTHER" id="PTHR32089:SF112">
    <property type="entry name" value="LYSOZYME-LIKE PROTEIN-RELATED"/>
    <property type="match status" value="1"/>
</dbReference>